<organism evidence="1">
    <name type="scientific">marine metagenome</name>
    <dbReference type="NCBI Taxonomy" id="408172"/>
    <lineage>
        <taxon>unclassified sequences</taxon>
        <taxon>metagenomes</taxon>
        <taxon>ecological metagenomes</taxon>
    </lineage>
</organism>
<gene>
    <name evidence="1" type="ORF">METZ01_LOCUS31108</name>
</gene>
<sequence>MTHQKQMVSHDDLKLEYIRCIVTTTASGSHVSLTAPAPSE</sequence>
<name>A0A381QH91_9ZZZZ</name>
<reference evidence="1" key="1">
    <citation type="submission" date="2018-05" db="EMBL/GenBank/DDBJ databases">
        <authorList>
            <person name="Lanie J.A."/>
            <person name="Ng W.-L."/>
            <person name="Kazmierczak K.M."/>
            <person name="Andrzejewski T.M."/>
            <person name="Davidsen T.M."/>
            <person name="Wayne K.J."/>
            <person name="Tettelin H."/>
            <person name="Glass J.I."/>
            <person name="Rusch D."/>
            <person name="Podicherti R."/>
            <person name="Tsui H.-C.T."/>
            <person name="Winkler M.E."/>
        </authorList>
    </citation>
    <scope>NUCLEOTIDE SEQUENCE</scope>
</reference>
<dbReference type="EMBL" id="UINC01001346">
    <property type="protein sequence ID" value="SUZ78254.1"/>
    <property type="molecule type" value="Genomic_DNA"/>
</dbReference>
<evidence type="ECO:0000313" key="1">
    <source>
        <dbReference type="EMBL" id="SUZ78254.1"/>
    </source>
</evidence>
<dbReference type="AlphaFoldDB" id="A0A381QH91"/>
<proteinExistence type="predicted"/>
<protein>
    <submittedName>
        <fullName evidence="1">Uncharacterized protein</fullName>
    </submittedName>
</protein>
<accession>A0A381QH91</accession>